<evidence type="ECO:0000313" key="2">
    <source>
        <dbReference type="Proteomes" id="UP000694523"/>
    </source>
</evidence>
<sequence>MAVTPATGVRIPATKRAKLESDRRRQKTRVNIGEAFEKWKILREYLEIITKYVWKKVGLLMLSKQRCPCVSPVVGRFLG</sequence>
<name>A0A8C6UC40_9GOBI</name>
<accession>A0A8C6UC40</accession>
<evidence type="ECO:0000313" key="1">
    <source>
        <dbReference type="Ensembl" id="ENSNMLP00000033019.1"/>
    </source>
</evidence>
<dbReference type="AlphaFoldDB" id="A0A8C6UC40"/>
<proteinExistence type="predicted"/>
<dbReference type="Ensembl" id="ENSNMLT00000036755.1">
    <property type="protein sequence ID" value="ENSNMLP00000033019.1"/>
    <property type="gene ID" value="ENSNMLG00000020598.1"/>
</dbReference>
<protein>
    <submittedName>
        <fullName evidence="1">Uncharacterized protein</fullName>
    </submittedName>
</protein>
<organism evidence="1 2">
    <name type="scientific">Neogobius melanostomus</name>
    <name type="common">round goby</name>
    <dbReference type="NCBI Taxonomy" id="47308"/>
    <lineage>
        <taxon>Eukaryota</taxon>
        <taxon>Metazoa</taxon>
        <taxon>Chordata</taxon>
        <taxon>Craniata</taxon>
        <taxon>Vertebrata</taxon>
        <taxon>Euteleostomi</taxon>
        <taxon>Actinopterygii</taxon>
        <taxon>Neopterygii</taxon>
        <taxon>Teleostei</taxon>
        <taxon>Neoteleostei</taxon>
        <taxon>Acanthomorphata</taxon>
        <taxon>Gobiaria</taxon>
        <taxon>Gobiiformes</taxon>
        <taxon>Gobioidei</taxon>
        <taxon>Gobiidae</taxon>
        <taxon>Benthophilinae</taxon>
        <taxon>Neogobiini</taxon>
        <taxon>Neogobius</taxon>
    </lineage>
</organism>
<reference evidence="1" key="2">
    <citation type="submission" date="2025-09" db="UniProtKB">
        <authorList>
            <consortium name="Ensembl"/>
        </authorList>
    </citation>
    <scope>IDENTIFICATION</scope>
</reference>
<dbReference type="Proteomes" id="UP000694523">
    <property type="component" value="Unplaced"/>
</dbReference>
<reference evidence="1" key="1">
    <citation type="submission" date="2025-08" db="UniProtKB">
        <authorList>
            <consortium name="Ensembl"/>
        </authorList>
    </citation>
    <scope>IDENTIFICATION</scope>
</reference>
<keyword evidence="2" id="KW-1185">Reference proteome</keyword>